<organism evidence="1 2">
    <name type="scientific">Asanoa ishikariensis</name>
    <dbReference type="NCBI Taxonomy" id="137265"/>
    <lineage>
        <taxon>Bacteria</taxon>
        <taxon>Bacillati</taxon>
        <taxon>Actinomycetota</taxon>
        <taxon>Actinomycetes</taxon>
        <taxon>Micromonosporales</taxon>
        <taxon>Micromonosporaceae</taxon>
        <taxon>Asanoa</taxon>
    </lineage>
</organism>
<gene>
    <name evidence="1" type="ORF">SAMN05421684_0654</name>
</gene>
<name>A0A1H3LCQ9_9ACTN</name>
<dbReference type="AlphaFoldDB" id="A0A1H3LCQ9"/>
<accession>A0A1H3LCQ9</accession>
<evidence type="ECO:0000313" key="2">
    <source>
        <dbReference type="Proteomes" id="UP000199632"/>
    </source>
</evidence>
<sequence length="182" mass="19650">MPSDDHTPHDDAAELAAAWVLEQARAHALQPLLRDPGKGGNPGRGHAVLAYLPDYDDVHNSLQAARYGAFAAVESGAHPLIGWAMVTRAVNLTTGQITVDSRSETLKEAIERIHFFDNNGWTRGFGAESAKRILGDLPPPDRDKDLLLGSLCALGSRGRALERLGDLAQRVWKKISTGADPE</sequence>
<dbReference type="STRING" id="137265.SAMN05421684_0654"/>
<dbReference type="Proteomes" id="UP000199632">
    <property type="component" value="Unassembled WGS sequence"/>
</dbReference>
<protein>
    <submittedName>
        <fullName evidence="1">Uncharacterized protein</fullName>
    </submittedName>
</protein>
<reference evidence="2" key="1">
    <citation type="submission" date="2016-10" db="EMBL/GenBank/DDBJ databases">
        <authorList>
            <person name="Varghese N."/>
            <person name="Submissions S."/>
        </authorList>
    </citation>
    <scope>NUCLEOTIDE SEQUENCE [LARGE SCALE GENOMIC DNA]</scope>
    <source>
        <strain evidence="2">DSM 44718</strain>
    </source>
</reference>
<keyword evidence="2" id="KW-1185">Reference proteome</keyword>
<proteinExistence type="predicted"/>
<evidence type="ECO:0000313" key="1">
    <source>
        <dbReference type="EMBL" id="SDY61734.1"/>
    </source>
</evidence>
<dbReference type="EMBL" id="FNQB01000001">
    <property type="protein sequence ID" value="SDY61734.1"/>
    <property type="molecule type" value="Genomic_DNA"/>
</dbReference>